<dbReference type="Proteomes" id="UP000036681">
    <property type="component" value="Unplaced"/>
</dbReference>
<protein>
    <submittedName>
        <fullName evidence="3">Uncharacterized protein</fullName>
    </submittedName>
</protein>
<evidence type="ECO:0000256" key="1">
    <source>
        <dbReference type="SAM" id="MobiDB-lite"/>
    </source>
</evidence>
<name>A0A0M3I8E4_ASCLU</name>
<dbReference type="AlphaFoldDB" id="A0A0M3I8E4"/>
<sequence>MKGQSGQPKFRDEVSLDSLVFELFCVLSTHKSWIGSESRVTPNRGRGQVLDRAKYRVDLNLTGSNHGYGQVPDTARSHMGADKRDQISPGLTSRTRPDLE</sequence>
<evidence type="ECO:0000313" key="3">
    <source>
        <dbReference type="WBParaSite" id="ALUE_0001360301-mRNA-1"/>
    </source>
</evidence>
<evidence type="ECO:0000313" key="2">
    <source>
        <dbReference type="Proteomes" id="UP000036681"/>
    </source>
</evidence>
<accession>A0A0M3I8E4</accession>
<proteinExistence type="predicted"/>
<reference evidence="3" key="1">
    <citation type="submission" date="2017-02" db="UniProtKB">
        <authorList>
            <consortium name="WormBaseParasite"/>
        </authorList>
    </citation>
    <scope>IDENTIFICATION</scope>
</reference>
<organism evidence="2 3">
    <name type="scientific">Ascaris lumbricoides</name>
    <name type="common">Giant roundworm</name>
    <dbReference type="NCBI Taxonomy" id="6252"/>
    <lineage>
        <taxon>Eukaryota</taxon>
        <taxon>Metazoa</taxon>
        <taxon>Ecdysozoa</taxon>
        <taxon>Nematoda</taxon>
        <taxon>Chromadorea</taxon>
        <taxon>Rhabditida</taxon>
        <taxon>Spirurina</taxon>
        <taxon>Ascaridomorpha</taxon>
        <taxon>Ascaridoidea</taxon>
        <taxon>Ascarididae</taxon>
        <taxon>Ascaris</taxon>
    </lineage>
</organism>
<feature type="region of interest" description="Disordered" evidence="1">
    <location>
        <begin position="64"/>
        <end position="100"/>
    </location>
</feature>
<dbReference type="WBParaSite" id="ALUE_0001360301-mRNA-1">
    <property type="protein sequence ID" value="ALUE_0001360301-mRNA-1"/>
    <property type="gene ID" value="ALUE_0001360301"/>
</dbReference>
<keyword evidence="2" id="KW-1185">Reference proteome</keyword>
<feature type="compositionally biased region" description="Basic and acidic residues" evidence="1">
    <location>
        <begin position="75"/>
        <end position="86"/>
    </location>
</feature>